<evidence type="ECO:0000256" key="1">
    <source>
        <dbReference type="SAM" id="MobiDB-lite"/>
    </source>
</evidence>
<gene>
    <name evidence="2" type="ORF">NDU88_003289</name>
</gene>
<proteinExistence type="predicted"/>
<keyword evidence="3" id="KW-1185">Reference proteome</keyword>
<reference evidence="2" key="1">
    <citation type="journal article" date="2022" name="bioRxiv">
        <title>Sequencing and chromosome-scale assembly of the giantPleurodeles waltlgenome.</title>
        <authorList>
            <person name="Brown T."/>
            <person name="Elewa A."/>
            <person name="Iarovenko S."/>
            <person name="Subramanian E."/>
            <person name="Araus A.J."/>
            <person name="Petzold A."/>
            <person name="Susuki M."/>
            <person name="Suzuki K.-i.T."/>
            <person name="Hayashi T."/>
            <person name="Toyoda A."/>
            <person name="Oliveira C."/>
            <person name="Osipova E."/>
            <person name="Leigh N.D."/>
            <person name="Simon A."/>
            <person name="Yun M.H."/>
        </authorList>
    </citation>
    <scope>NUCLEOTIDE SEQUENCE</scope>
    <source>
        <strain evidence="2">20211129_DDA</strain>
        <tissue evidence="2">Liver</tissue>
    </source>
</reference>
<protein>
    <submittedName>
        <fullName evidence="2">Uncharacterized protein</fullName>
    </submittedName>
</protein>
<evidence type="ECO:0000313" key="3">
    <source>
        <dbReference type="Proteomes" id="UP001066276"/>
    </source>
</evidence>
<dbReference type="Proteomes" id="UP001066276">
    <property type="component" value="Chromosome 11"/>
</dbReference>
<dbReference type="EMBL" id="JANPWB010000015">
    <property type="protein sequence ID" value="KAJ1090154.1"/>
    <property type="molecule type" value="Genomic_DNA"/>
</dbReference>
<feature type="compositionally biased region" description="Low complexity" evidence="1">
    <location>
        <begin position="30"/>
        <end position="42"/>
    </location>
</feature>
<comment type="caution">
    <text evidence="2">The sequence shown here is derived from an EMBL/GenBank/DDBJ whole genome shotgun (WGS) entry which is preliminary data.</text>
</comment>
<dbReference type="AlphaFoldDB" id="A0AAV7LI54"/>
<feature type="region of interest" description="Disordered" evidence="1">
    <location>
        <begin position="24"/>
        <end position="46"/>
    </location>
</feature>
<name>A0AAV7LI54_PLEWA</name>
<sequence>GMKMENPSQTLSLQHQGPCHIFRWSPTMPTSSKATQSASTAAPYLPPRSFSSAMGSGSIRMNMCLMRAWMRV</sequence>
<feature type="non-terminal residue" evidence="2">
    <location>
        <position position="1"/>
    </location>
</feature>
<accession>A0AAV7LI54</accession>
<organism evidence="2 3">
    <name type="scientific">Pleurodeles waltl</name>
    <name type="common">Iberian ribbed newt</name>
    <dbReference type="NCBI Taxonomy" id="8319"/>
    <lineage>
        <taxon>Eukaryota</taxon>
        <taxon>Metazoa</taxon>
        <taxon>Chordata</taxon>
        <taxon>Craniata</taxon>
        <taxon>Vertebrata</taxon>
        <taxon>Euteleostomi</taxon>
        <taxon>Amphibia</taxon>
        <taxon>Batrachia</taxon>
        <taxon>Caudata</taxon>
        <taxon>Salamandroidea</taxon>
        <taxon>Salamandridae</taxon>
        <taxon>Pleurodelinae</taxon>
        <taxon>Pleurodeles</taxon>
    </lineage>
</organism>
<evidence type="ECO:0000313" key="2">
    <source>
        <dbReference type="EMBL" id="KAJ1090154.1"/>
    </source>
</evidence>
<feature type="non-terminal residue" evidence="2">
    <location>
        <position position="72"/>
    </location>
</feature>